<accession>A0A7R8WIS7</accession>
<dbReference type="SUPFAM" id="SSF47473">
    <property type="entry name" value="EF-hand"/>
    <property type="match status" value="1"/>
</dbReference>
<organism evidence="3">
    <name type="scientific">Cyprideis torosa</name>
    <dbReference type="NCBI Taxonomy" id="163714"/>
    <lineage>
        <taxon>Eukaryota</taxon>
        <taxon>Metazoa</taxon>
        <taxon>Ecdysozoa</taxon>
        <taxon>Arthropoda</taxon>
        <taxon>Crustacea</taxon>
        <taxon>Oligostraca</taxon>
        <taxon>Ostracoda</taxon>
        <taxon>Podocopa</taxon>
        <taxon>Podocopida</taxon>
        <taxon>Cytherocopina</taxon>
        <taxon>Cytheroidea</taxon>
        <taxon>Cytherideidae</taxon>
        <taxon>Cyprideis</taxon>
    </lineage>
</organism>
<evidence type="ECO:0000256" key="1">
    <source>
        <dbReference type="SAM" id="MobiDB-lite"/>
    </source>
</evidence>
<feature type="region of interest" description="Disordered" evidence="1">
    <location>
        <begin position="725"/>
        <end position="842"/>
    </location>
</feature>
<reference evidence="3" key="1">
    <citation type="submission" date="2020-11" db="EMBL/GenBank/DDBJ databases">
        <authorList>
            <person name="Tran Van P."/>
        </authorList>
    </citation>
    <scope>NUCLEOTIDE SEQUENCE</scope>
</reference>
<evidence type="ECO:0000256" key="2">
    <source>
        <dbReference type="SAM" id="SignalP"/>
    </source>
</evidence>
<keyword evidence="2" id="KW-0732">Signal</keyword>
<dbReference type="AlphaFoldDB" id="A0A7R8WIS7"/>
<feature type="compositionally biased region" description="Basic and acidic residues" evidence="1">
    <location>
        <begin position="735"/>
        <end position="809"/>
    </location>
</feature>
<dbReference type="Gene3D" id="1.10.238.10">
    <property type="entry name" value="EF-hand"/>
    <property type="match status" value="1"/>
</dbReference>
<feature type="compositionally biased region" description="Low complexity" evidence="1">
    <location>
        <begin position="61"/>
        <end position="88"/>
    </location>
</feature>
<feature type="region of interest" description="Disordered" evidence="1">
    <location>
        <begin position="38"/>
        <end position="92"/>
    </location>
</feature>
<feature type="chain" id="PRO_5043691797" evidence="2">
    <location>
        <begin position="21"/>
        <end position="865"/>
    </location>
</feature>
<dbReference type="OrthoDB" id="7474354at2759"/>
<protein>
    <submittedName>
        <fullName evidence="3">Uncharacterized protein</fullName>
    </submittedName>
</protein>
<dbReference type="InterPro" id="IPR011992">
    <property type="entry name" value="EF-hand-dom_pair"/>
</dbReference>
<evidence type="ECO:0000313" key="3">
    <source>
        <dbReference type="EMBL" id="CAD7231300.1"/>
    </source>
</evidence>
<gene>
    <name evidence="3" type="ORF">CTOB1V02_LOCUS9148</name>
</gene>
<name>A0A7R8WIS7_9CRUS</name>
<sequence>MRLSFVLVILLALQFQTTNSTNKIIISDAEADLAKSKIKHVGKTEEPREAPPSTAKEATEGKTSNTETTSTKNTAPTKETTSTQGTSTNRPKSLTGLDVLKYVEGKAAKKKLPIFASRAAAEGCRRCLVNPGEVCDQVPIKCRDPNEICVAVSAPDSKVSACSGDPIWKKIGLKDFVANIPEGKCVSETVGGKDVHGCAGEDSWEKVCDCQSNDIWETLHQKDFVRQIVTDGKCITQNGTEGCLGDKLCEKEPPKQCISCLAHANDPCSNTTVSCRRNSEQCIVVHDPTLKACHCSGNRIWHKNGFEDIVDKLIAMDISSGTQCIKENVQGREVDACVGDTYVCHTDPTEDLSITTTTPTPATCPACATKTCPPIKEPPPTSPPPVFIVPPPENTTTEKDLECDDLLPLILIILLLFGDDAVHIYRKDEILELDNSYKYSLQAHTELRRLVLDHSVCCESPENFLKRMSFLVMPSLPRGKGEEENEEEYLNAYSTILCYHRAGMVAHSVGRATAELPVVDSLRTGAPGWERILVQSLPPILTTPDFADPVTHLYAARIRDFTCCIPNYPQKTYEALFHEIVDQKTIPVKNPATGELEAPEISISDLAILLEEGAGLEPSMARRLAALSDLTGNWSVDAGEFCTCLHMCQLARHGLDIPTTLPVRFVPKIERHKLQNNVLKLKGEDTQIVPSTEVPTLEAITKAPEPTDCAKVKFGTETYKRIREVLEVSDTDPTPPEKKVGDKAPERKVGDKAPERKVGDTAPEKKFSDTAPERKVSDTAPERKVGDTAPERKVSDTAPDRKVSDTAPERKHRSSTLEGKEPTEIERNTLGRKGSSNEQMSQNAKLAFTNTKKQIPIYKINKGVK</sequence>
<proteinExistence type="predicted"/>
<feature type="signal peptide" evidence="2">
    <location>
        <begin position="1"/>
        <end position="20"/>
    </location>
</feature>
<feature type="compositionally biased region" description="Basic and acidic residues" evidence="1">
    <location>
        <begin position="818"/>
        <end position="829"/>
    </location>
</feature>
<dbReference type="EMBL" id="OB663362">
    <property type="protein sequence ID" value="CAD7231300.1"/>
    <property type="molecule type" value="Genomic_DNA"/>
</dbReference>